<evidence type="ECO:0000256" key="1">
    <source>
        <dbReference type="ARBA" id="ARBA00004145"/>
    </source>
</evidence>
<keyword evidence="5" id="KW-0677">Repeat</keyword>
<evidence type="ECO:0000256" key="7">
    <source>
        <dbReference type="ARBA" id="ARBA00023136"/>
    </source>
</evidence>
<sequence>MWERTLQDLIRGLRANKNDQAKFIAQANEEIRREIKTKDMELKAGAVMKLTYLDMLGYDMAWASFHVVEIMSSPKIHIKSVGYLAAAQSFNQDTDVLMLTTNLLKKDLSSAPVDVAITLNGVSDIITPDLARDLSHELIAMLNHSRPHIRKRAVLTLYRVCEKHPDVLRQSITRLQEKLDDPDPGVVSAAVNVLCELARRNPQDYLPLAPQLFHLLTTSSNNWMLIKIVKLFGALSPHEPRLVKKLKPPITDLITTTSAISLLYECVHTCIIGNMLQGSSGLPLARTCVSKLAAFLQDADQNLKYIALLAMVKIVPTHPELVAEHQDTILASVDDEDISIRMRALDLVTALVTRHNLQSIVQQLLSHLVQPEGPSLPSAVQSLSQHVVPSIPPKVPSAPSQSPAYRLVLSQRIISMCSSSTYDNVVDFEWYLSVLVDLAYISNVDIGAHIRDQLVDVVGRVRAVRAYAVKLMVKVLSDETLLLNAGEPGSCSGVLWAAAWICGEFCDELLAPEELLPYLLHTNVAFLDPEIIAVYIQAANKIFGRWATEAAQQWTNDLLEKVKSAVETMIEQMEEFVSSPHIEVQERAANILQLFTFIKYDLAAYRPRGENESSDALASSFDPVAEPSFPKSLYLIRPLVSSYELGPVAQAAQVSVPIPEGLDLDAWIVPAMQELLVDDASPEVEKTVKKSKKGKEKGTPNRTKTKGGKKKRKEDSTVEVLVPQEPEETAEERAERERLKVERLERMREDPYYITDGRPTRTVVDDIDSIPVVRLDDLPPPLHRGDVRQRDEPRLFALRNDTSRSAPPNFVVEKEGEMPEGVVSEPPREESAPAFRHPTPGLFDRISTPPPTLPSFHQYDVPDEDTRASTPEPIKVTRAKKKGPSSTKKKQRVNPDG</sequence>
<feature type="region of interest" description="Disordered" evidence="9">
    <location>
        <begin position="683"/>
        <end position="734"/>
    </location>
</feature>
<keyword evidence="8" id="KW-0333">Golgi apparatus</keyword>
<comment type="subunit">
    <text evidence="8">Adaptor protein complex 3 (AP-3) is a heterotetramer.</text>
</comment>
<dbReference type="PANTHER" id="PTHR22781:SF12">
    <property type="entry name" value="AP-3 COMPLEX SUBUNIT DELTA-1"/>
    <property type="match status" value="1"/>
</dbReference>
<evidence type="ECO:0000256" key="5">
    <source>
        <dbReference type="ARBA" id="ARBA00022737"/>
    </source>
</evidence>
<feature type="region of interest" description="Disordered" evidence="9">
    <location>
        <begin position="780"/>
        <end position="897"/>
    </location>
</feature>
<evidence type="ECO:0000313" key="11">
    <source>
        <dbReference type="EMBL" id="KAF8433497.1"/>
    </source>
</evidence>
<dbReference type="InterPro" id="IPR017105">
    <property type="entry name" value="AP3_complex_dsu"/>
</dbReference>
<comment type="similarity">
    <text evidence="2 8">Belongs to the adaptor complexes large subunit family.</text>
</comment>
<keyword evidence="4 8" id="KW-0813">Transport</keyword>
<feature type="domain" description="Clathrin/coatomer adaptor adaptin-like N-terminal" evidence="10">
    <location>
        <begin position="22"/>
        <end position="595"/>
    </location>
</feature>
<keyword evidence="6 8" id="KW-0653">Protein transport</keyword>
<feature type="compositionally biased region" description="Basic residues" evidence="9">
    <location>
        <begin position="877"/>
        <end position="897"/>
    </location>
</feature>
<dbReference type="Proteomes" id="UP001194468">
    <property type="component" value="Unassembled WGS sequence"/>
</dbReference>
<dbReference type="PANTHER" id="PTHR22781">
    <property type="entry name" value="DELTA ADAPTIN-RELATED"/>
    <property type="match status" value="1"/>
</dbReference>
<organism evidence="11 12">
    <name type="scientific">Boletus edulis BED1</name>
    <dbReference type="NCBI Taxonomy" id="1328754"/>
    <lineage>
        <taxon>Eukaryota</taxon>
        <taxon>Fungi</taxon>
        <taxon>Dikarya</taxon>
        <taxon>Basidiomycota</taxon>
        <taxon>Agaricomycotina</taxon>
        <taxon>Agaricomycetes</taxon>
        <taxon>Agaricomycetidae</taxon>
        <taxon>Boletales</taxon>
        <taxon>Boletineae</taxon>
        <taxon>Boletaceae</taxon>
        <taxon>Boletoideae</taxon>
        <taxon>Boletus</taxon>
    </lineage>
</organism>
<dbReference type="GO" id="GO:0006623">
    <property type="term" value="P:protein targeting to vacuole"/>
    <property type="evidence" value="ECO:0007669"/>
    <property type="project" value="TreeGrafter"/>
</dbReference>
<evidence type="ECO:0000256" key="2">
    <source>
        <dbReference type="ARBA" id="ARBA00006613"/>
    </source>
</evidence>
<dbReference type="GO" id="GO:0030123">
    <property type="term" value="C:AP-3 adaptor complex"/>
    <property type="evidence" value="ECO:0007669"/>
    <property type="project" value="InterPro"/>
</dbReference>
<dbReference type="FunFam" id="1.25.10.10:FF:000251">
    <property type="entry name" value="AP-3 complex subunit delta"/>
    <property type="match status" value="1"/>
</dbReference>
<dbReference type="Gene3D" id="1.25.10.10">
    <property type="entry name" value="Leucine-rich Repeat Variant"/>
    <property type="match status" value="1"/>
</dbReference>
<dbReference type="SUPFAM" id="SSF48371">
    <property type="entry name" value="ARM repeat"/>
    <property type="match status" value="1"/>
</dbReference>
<reference evidence="11" key="1">
    <citation type="submission" date="2019-10" db="EMBL/GenBank/DDBJ databases">
        <authorList>
            <consortium name="DOE Joint Genome Institute"/>
            <person name="Kuo A."/>
            <person name="Miyauchi S."/>
            <person name="Kiss E."/>
            <person name="Drula E."/>
            <person name="Kohler A."/>
            <person name="Sanchez-Garcia M."/>
            <person name="Andreopoulos B."/>
            <person name="Barry K.W."/>
            <person name="Bonito G."/>
            <person name="Buee M."/>
            <person name="Carver A."/>
            <person name="Chen C."/>
            <person name="Cichocki N."/>
            <person name="Clum A."/>
            <person name="Culley D."/>
            <person name="Crous P.W."/>
            <person name="Fauchery L."/>
            <person name="Girlanda M."/>
            <person name="Hayes R."/>
            <person name="Keri Z."/>
            <person name="LaButti K."/>
            <person name="Lipzen A."/>
            <person name="Lombard V."/>
            <person name="Magnuson J."/>
            <person name="Maillard F."/>
            <person name="Morin E."/>
            <person name="Murat C."/>
            <person name="Nolan M."/>
            <person name="Ohm R."/>
            <person name="Pangilinan J."/>
            <person name="Pereira M."/>
            <person name="Perotto S."/>
            <person name="Peter M."/>
            <person name="Riley R."/>
            <person name="Sitrit Y."/>
            <person name="Stielow B."/>
            <person name="Szollosi G."/>
            <person name="Zifcakova L."/>
            <person name="Stursova M."/>
            <person name="Spatafora J.W."/>
            <person name="Tedersoo L."/>
            <person name="Vaario L.-M."/>
            <person name="Yamada A."/>
            <person name="Yan M."/>
            <person name="Wang P."/>
            <person name="Xu J."/>
            <person name="Bruns T."/>
            <person name="Baldrian P."/>
            <person name="Vilgalys R."/>
            <person name="Henrissat B."/>
            <person name="Grigoriev I.V."/>
            <person name="Hibbett D."/>
            <person name="Nagy L.G."/>
            <person name="Martin F.M."/>
        </authorList>
    </citation>
    <scope>NUCLEOTIDE SEQUENCE</scope>
    <source>
        <strain evidence="11">BED1</strain>
    </source>
</reference>
<dbReference type="GO" id="GO:0030665">
    <property type="term" value="C:clathrin-coated vesicle membrane"/>
    <property type="evidence" value="ECO:0007669"/>
    <property type="project" value="UniProtKB-SubCell"/>
</dbReference>
<comment type="caution">
    <text evidence="11">The sequence shown here is derived from an EMBL/GenBank/DDBJ whole genome shotgun (WGS) entry which is preliminary data.</text>
</comment>
<evidence type="ECO:0000256" key="9">
    <source>
        <dbReference type="SAM" id="MobiDB-lite"/>
    </source>
</evidence>
<dbReference type="GO" id="GO:0010008">
    <property type="term" value="C:endosome membrane"/>
    <property type="evidence" value="ECO:0007669"/>
    <property type="project" value="TreeGrafter"/>
</dbReference>
<comment type="function">
    <text evidence="8">Part of the AP-3 complex, an adaptor-related complex which is not clathrin-associated. The complex is associated with the Golgi region as well as more peripheral structures. It facilitates the budding of vesicles from the Golgi membrane.</text>
</comment>
<feature type="compositionally biased region" description="Basic residues" evidence="9">
    <location>
        <begin position="703"/>
        <end position="712"/>
    </location>
</feature>
<feature type="compositionally biased region" description="Basic and acidic residues" evidence="9">
    <location>
        <begin position="783"/>
        <end position="794"/>
    </location>
</feature>
<dbReference type="EMBL" id="WHUW01000033">
    <property type="protein sequence ID" value="KAF8433497.1"/>
    <property type="molecule type" value="Genomic_DNA"/>
</dbReference>
<dbReference type="InterPro" id="IPR011989">
    <property type="entry name" value="ARM-like"/>
</dbReference>
<proteinExistence type="inferred from homology"/>
<keyword evidence="7" id="KW-0472">Membrane</keyword>
<dbReference type="GO" id="GO:0005794">
    <property type="term" value="C:Golgi apparatus"/>
    <property type="evidence" value="ECO:0007669"/>
    <property type="project" value="UniProtKB-SubCell"/>
</dbReference>
<dbReference type="PIRSF" id="PIRSF037092">
    <property type="entry name" value="AP3_complex_delta"/>
    <property type="match status" value="1"/>
</dbReference>
<dbReference type="GO" id="GO:0006896">
    <property type="term" value="P:Golgi to vacuole transport"/>
    <property type="evidence" value="ECO:0007669"/>
    <property type="project" value="TreeGrafter"/>
</dbReference>
<dbReference type="InterPro" id="IPR002553">
    <property type="entry name" value="Clathrin/coatomer_adapt-like_N"/>
</dbReference>
<gene>
    <name evidence="11" type="ORF">L210DRAFT_871123</name>
</gene>
<keyword evidence="12" id="KW-1185">Reference proteome</keyword>
<evidence type="ECO:0000256" key="3">
    <source>
        <dbReference type="ARBA" id="ARBA00015717"/>
    </source>
</evidence>
<evidence type="ECO:0000256" key="6">
    <source>
        <dbReference type="ARBA" id="ARBA00022927"/>
    </source>
</evidence>
<dbReference type="AlphaFoldDB" id="A0AAD4BLI1"/>
<comment type="subcellular location">
    <subcellularLocation>
        <location evidence="1">Cytoplasmic vesicle</location>
        <location evidence="1">Clathrin-coated vesicle membrane</location>
        <topology evidence="1">Peripheral membrane protein</topology>
        <orientation evidence="1">Cytoplasmic side</orientation>
    </subcellularLocation>
    <subcellularLocation>
        <location evidence="8">Golgi apparatus</location>
    </subcellularLocation>
</comment>
<reference evidence="11" key="2">
    <citation type="journal article" date="2020" name="Nat. Commun.">
        <title>Large-scale genome sequencing of mycorrhizal fungi provides insights into the early evolution of symbiotic traits.</title>
        <authorList>
            <person name="Miyauchi S."/>
            <person name="Kiss E."/>
            <person name="Kuo A."/>
            <person name="Drula E."/>
            <person name="Kohler A."/>
            <person name="Sanchez-Garcia M."/>
            <person name="Morin E."/>
            <person name="Andreopoulos B."/>
            <person name="Barry K.W."/>
            <person name="Bonito G."/>
            <person name="Buee M."/>
            <person name="Carver A."/>
            <person name="Chen C."/>
            <person name="Cichocki N."/>
            <person name="Clum A."/>
            <person name="Culley D."/>
            <person name="Crous P.W."/>
            <person name="Fauchery L."/>
            <person name="Girlanda M."/>
            <person name="Hayes R.D."/>
            <person name="Keri Z."/>
            <person name="LaButti K."/>
            <person name="Lipzen A."/>
            <person name="Lombard V."/>
            <person name="Magnuson J."/>
            <person name="Maillard F."/>
            <person name="Murat C."/>
            <person name="Nolan M."/>
            <person name="Ohm R.A."/>
            <person name="Pangilinan J."/>
            <person name="Pereira M.F."/>
            <person name="Perotto S."/>
            <person name="Peter M."/>
            <person name="Pfister S."/>
            <person name="Riley R."/>
            <person name="Sitrit Y."/>
            <person name="Stielow J.B."/>
            <person name="Szollosi G."/>
            <person name="Zifcakova L."/>
            <person name="Stursova M."/>
            <person name="Spatafora J.W."/>
            <person name="Tedersoo L."/>
            <person name="Vaario L.M."/>
            <person name="Yamada A."/>
            <person name="Yan M."/>
            <person name="Wang P."/>
            <person name="Xu J."/>
            <person name="Bruns T."/>
            <person name="Baldrian P."/>
            <person name="Vilgalys R."/>
            <person name="Dunand C."/>
            <person name="Henrissat B."/>
            <person name="Grigoriev I.V."/>
            <person name="Hibbett D."/>
            <person name="Nagy L.G."/>
            <person name="Martin F.M."/>
        </authorList>
    </citation>
    <scope>NUCLEOTIDE SEQUENCE</scope>
    <source>
        <strain evidence="11">BED1</strain>
    </source>
</reference>
<name>A0AAD4BLI1_BOLED</name>
<protein>
    <recommendedName>
        <fullName evidence="3 8">AP-3 complex subunit delta</fullName>
    </recommendedName>
</protein>
<evidence type="ECO:0000256" key="4">
    <source>
        <dbReference type="ARBA" id="ARBA00022448"/>
    </source>
</evidence>
<accession>A0AAD4BLI1</accession>
<evidence type="ECO:0000313" key="12">
    <source>
        <dbReference type="Proteomes" id="UP001194468"/>
    </source>
</evidence>
<evidence type="ECO:0000259" key="10">
    <source>
        <dbReference type="Pfam" id="PF01602"/>
    </source>
</evidence>
<evidence type="ECO:0000256" key="8">
    <source>
        <dbReference type="PIRNR" id="PIRNR037092"/>
    </source>
</evidence>
<dbReference type="InterPro" id="IPR016024">
    <property type="entry name" value="ARM-type_fold"/>
</dbReference>
<dbReference type="Pfam" id="PF01602">
    <property type="entry name" value="Adaptin_N"/>
    <property type="match status" value="1"/>
</dbReference>